<evidence type="ECO:0000256" key="5">
    <source>
        <dbReference type="ARBA" id="ARBA00023125"/>
    </source>
</evidence>
<dbReference type="EMBL" id="JOKH01000001">
    <property type="protein sequence ID" value="KEQ19408.1"/>
    <property type="molecule type" value="Genomic_DNA"/>
</dbReference>
<reference evidence="9 10" key="1">
    <citation type="submission" date="2014-06" db="EMBL/GenBank/DDBJ databases">
        <title>Whole Genome Sequences of Three Symbiotic Endozoicomonas Bacteria.</title>
        <authorList>
            <person name="Neave M.J."/>
            <person name="Apprill A."/>
            <person name="Voolstra C.R."/>
        </authorList>
    </citation>
    <scope>NUCLEOTIDE SEQUENCE [LARGE SCALE GENOMIC DNA]</scope>
    <source>
        <strain evidence="9 10">DSM 25634</strain>
    </source>
</reference>
<dbReference type="AlphaFoldDB" id="A0A081NLT5"/>
<evidence type="ECO:0000256" key="6">
    <source>
        <dbReference type="ARBA" id="ARBA00023235"/>
    </source>
</evidence>
<dbReference type="InterPro" id="IPR027417">
    <property type="entry name" value="P-loop_NTPase"/>
</dbReference>
<dbReference type="PANTHER" id="PTHR42957">
    <property type="entry name" value="HELICASE MJ1565-RELATED"/>
    <property type="match status" value="1"/>
</dbReference>
<organism evidence="9 10">
    <name type="scientific">Endozoicomonas numazuensis</name>
    <dbReference type="NCBI Taxonomy" id="1137799"/>
    <lineage>
        <taxon>Bacteria</taxon>
        <taxon>Pseudomonadati</taxon>
        <taxon>Pseudomonadota</taxon>
        <taxon>Gammaproteobacteria</taxon>
        <taxon>Oceanospirillales</taxon>
        <taxon>Endozoicomonadaceae</taxon>
        <taxon>Endozoicomonas</taxon>
    </lineage>
</organism>
<evidence type="ECO:0000259" key="7">
    <source>
        <dbReference type="Pfam" id="PF01935"/>
    </source>
</evidence>
<feature type="domain" description="Helicase HerA central" evidence="7">
    <location>
        <begin position="151"/>
        <end position="272"/>
    </location>
</feature>
<dbReference type="SUPFAM" id="SSF52540">
    <property type="entry name" value="P-loop containing nucleoside triphosphate hydrolases"/>
    <property type="match status" value="1"/>
</dbReference>
<dbReference type="GO" id="GO:0016787">
    <property type="term" value="F:hydrolase activity"/>
    <property type="evidence" value="ECO:0007669"/>
    <property type="project" value="UniProtKB-KW"/>
</dbReference>
<dbReference type="Proteomes" id="UP000028073">
    <property type="component" value="Unassembled WGS sequence"/>
</dbReference>
<dbReference type="eggNOG" id="COG0433">
    <property type="taxonomic scope" value="Bacteria"/>
</dbReference>
<dbReference type="InterPro" id="IPR008571">
    <property type="entry name" value="HerA-like"/>
</dbReference>
<keyword evidence="10" id="KW-1185">Reference proteome</keyword>
<accession>A0A081NLT5</accession>
<keyword evidence="2" id="KW-0378">Hydrolase</keyword>
<dbReference type="OrthoDB" id="9806951at2"/>
<keyword evidence="1" id="KW-0547">Nucleotide-binding</keyword>
<dbReference type="GO" id="GO:0004386">
    <property type="term" value="F:helicase activity"/>
    <property type="evidence" value="ECO:0007669"/>
    <property type="project" value="UniProtKB-KW"/>
</dbReference>
<dbReference type="Gene3D" id="3.40.50.300">
    <property type="entry name" value="P-loop containing nucleotide triphosphate hydrolases"/>
    <property type="match status" value="2"/>
</dbReference>
<comment type="caution">
    <text evidence="9">The sequence shown here is derived from an EMBL/GenBank/DDBJ whole genome shotgun (WGS) entry which is preliminary data.</text>
</comment>
<protein>
    <submittedName>
        <fullName evidence="9">ATPase</fullName>
    </submittedName>
</protein>
<keyword evidence="5" id="KW-0238">DNA-binding</keyword>
<dbReference type="PANTHER" id="PTHR42957:SF1">
    <property type="entry name" value="HELICASE MJ1565-RELATED"/>
    <property type="match status" value="1"/>
</dbReference>
<dbReference type="InterPro" id="IPR002789">
    <property type="entry name" value="HerA_central"/>
</dbReference>
<keyword evidence="4" id="KW-0067">ATP-binding</keyword>
<evidence type="ECO:0000313" key="9">
    <source>
        <dbReference type="EMBL" id="KEQ19408.1"/>
    </source>
</evidence>
<proteinExistence type="predicted"/>
<dbReference type="GO" id="GO:0003677">
    <property type="term" value="F:DNA binding"/>
    <property type="evidence" value="ECO:0007669"/>
    <property type="project" value="UniProtKB-KW"/>
</dbReference>
<dbReference type="InterPro" id="IPR033186">
    <property type="entry name" value="HerA_C"/>
</dbReference>
<dbReference type="Pfam" id="PF05872">
    <property type="entry name" value="HerA_C"/>
    <property type="match status" value="1"/>
</dbReference>
<evidence type="ECO:0000256" key="1">
    <source>
        <dbReference type="ARBA" id="ARBA00022741"/>
    </source>
</evidence>
<dbReference type="GO" id="GO:0005524">
    <property type="term" value="F:ATP binding"/>
    <property type="evidence" value="ECO:0007669"/>
    <property type="project" value="UniProtKB-KW"/>
</dbReference>
<feature type="domain" description="Helicase HerA-like C-terminal" evidence="8">
    <location>
        <begin position="435"/>
        <end position="540"/>
    </location>
</feature>
<dbReference type="Pfam" id="PF01935">
    <property type="entry name" value="DUF87"/>
    <property type="match status" value="1"/>
</dbReference>
<evidence type="ECO:0000313" key="10">
    <source>
        <dbReference type="Proteomes" id="UP000028073"/>
    </source>
</evidence>
<gene>
    <name evidence="9" type="ORF">GZ78_05500</name>
</gene>
<evidence type="ECO:0000256" key="4">
    <source>
        <dbReference type="ARBA" id="ARBA00022840"/>
    </source>
</evidence>
<keyword evidence="3" id="KW-0347">Helicase</keyword>
<evidence type="ECO:0000256" key="3">
    <source>
        <dbReference type="ARBA" id="ARBA00022806"/>
    </source>
</evidence>
<evidence type="ECO:0000256" key="2">
    <source>
        <dbReference type="ARBA" id="ARBA00022801"/>
    </source>
</evidence>
<dbReference type="RefSeq" id="WP_034833223.1">
    <property type="nucleotide sequence ID" value="NZ_JOKH01000001.1"/>
</dbReference>
<name>A0A081NLT5_9GAMM</name>
<sequence length="574" mass="63361">MSSLFSPFDPAREIGTITKVSANFARINLPYAAESSARHHSGYRFGAGEVGEFVFIEQEEKAIFGRIVEVHLPEGERLTVEAELGRKITSNPIGSVQMLATLDMTTKRVQPGIISYPRIGQHVYSAHPSLLKYMVESGSGESQSSIKLATFPSAQDVALNLKPETLFGRHCGVLGATGGGKSWTVARIVEEIRRIGGKAILLDATGEFYKQKDGVRSVYLGDHNPSLEGHDEETVEFVSFPYYELEERDLFAIFQPSAGAQAPKMREAIKSLKLVKLREDLANDGQLIKAGQMKRPVLDAIREHSSQISSTLADFEISKLSQQVQNECVWPNGGYANNPDPSTWGRTHDGEVGYCISLISRIDATLNSGHLDCIFRPEDTTPLSGVIEDFLVDSRNQVLRISLEAMPFDMHARELVTNAIGRYLLKLARAGKFRTMPLVTVLDEAHQFLNKQVGDENNRVQLDAFGLIAKEGRKYGLTTVLATQRPRDIPEDVLSQMGTLIVHRLVNDKDRAVVERACGDLDATAASFLPSLGQGEALVVGTELAMPMTIKVREPKYTPESHSAQYGKYWRATN</sequence>
<keyword evidence="6" id="KW-0413">Isomerase</keyword>
<evidence type="ECO:0000259" key="8">
    <source>
        <dbReference type="Pfam" id="PF05872"/>
    </source>
</evidence>